<dbReference type="EMBL" id="PPXG01000002">
    <property type="protein sequence ID" value="POH84019.1"/>
    <property type="molecule type" value="Genomic_DNA"/>
</dbReference>
<dbReference type="RefSeq" id="WP_103455271.1">
    <property type="nucleotide sequence ID" value="NZ_JAMOHQ010000003.1"/>
</dbReference>
<protein>
    <submittedName>
        <fullName evidence="1">Acyl-CoA dehydrogenase</fullName>
    </submittedName>
</protein>
<evidence type="ECO:0000313" key="2">
    <source>
        <dbReference type="Proteomes" id="UP000237068"/>
    </source>
</evidence>
<organism evidence="1 2">
    <name type="scientific">Stutzerimonas stutzeri</name>
    <name type="common">Pseudomonas stutzeri</name>
    <dbReference type="NCBI Taxonomy" id="316"/>
    <lineage>
        <taxon>Bacteria</taxon>
        <taxon>Pseudomonadati</taxon>
        <taxon>Pseudomonadota</taxon>
        <taxon>Gammaproteobacteria</taxon>
        <taxon>Pseudomonadales</taxon>
        <taxon>Pseudomonadaceae</taxon>
        <taxon>Stutzerimonas</taxon>
    </lineage>
</organism>
<sequence length="304" mass="32634">MNMPWEQLIGPLQPVAATSGLRGWYRSVRDGAGRADSFSQAVYGGRLATTPGLAFLSGYQAALRALWPDAPAGLGALCTTERRKLRPADMTMRWHAGYLSGSKDFVTAGDAVQWLLVSAREEGVGESPRLGLFVTDPDSAGALLVTGPDLPLVPDIAHGRLCLERTIGERLPGDGWSDYVRPFRTHEDLHVLAALTAWLYGVALLERWPRSLVLRLAGVLAGAAEVARQPADAPAAHLLLAALLEQFASLQPEVDSVMNESQGVWGALWQRDRAVLGLARKAQARRLEQATAALGLGSPESLGY</sequence>
<evidence type="ECO:0000313" key="1">
    <source>
        <dbReference type="EMBL" id="POH84019.1"/>
    </source>
</evidence>
<reference evidence="1 2" key="1">
    <citation type="submission" date="2018-01" db="EMBL/GenBank/DDBJ databases">
        <title>Denitrification phenotypes of diverse strains of Pseudomonas stutzeri.</title>
        <authorList>
            <person name="Milligan D.A."/>
            <person name="Bergaust L."/>
            <person name="Bakken L.R."/>
            <person name="Frostegard A."/>
        </authorList>
    </citation>
    <scope>NUCLEOTIDE SEQUENCE [LARGE SCALE GENOMIC DNA]</scope>
    <source>
        <strain evidence="1 2">24a13</strain>
    </source>
</reference>
<name>A0A2S4ARK0_STUST</name>
<dbReference type="InterPro" id="IPR009100">
    <property type="entry name" value="AcylCoA_DH/oxidase_NM_dom_sf"/>
</dbReference>
<dbReference type="OrthoDB" id="4568976at2"/>
<dbReference type="Proteomes" id="UP000237068">
    <property type="component" value="Unassembled WGS sequence"/>
</dbReference>
<dbReference type="GO" id="GO:0016627">
    <property type="term" value="F:oxidoreductase activity, acting on the CH-CH group of donors"/>
    <property type="evidence" value="ECO:0007669"/>
    <property type="project" value="InterPro"/>
</dbReference>
<gene>
    <name evidence="1" type="ORF">CXK91_05460</name>
</gene>
<proteinExistence type="predicted"/>
<dbReference type="AlphaFoldDB" id="A0A2S4ARK0"/>
<comment type="caution">
    <text evidence="1">The sequence shown here is derived from an EMBL/GenBank/DDBJ whole genome shotgun (WGS) entry which is preliminary data.</text>
</comment>
<dbReference type="SUPFAM" id="SSF56645">
    <property type="entry name" value="Acyl-CoA dehydrogenase NM domain-like"/>
    <property type="match status" value="1"/>
</dbReference>
<accession>A0A2S4ARK0</accession>